<organism evidence="2 3">
    <name type="scientific">Romanomermis culicivorax</name>
    <name type="common">Nematode worm</name>
    <dbReference type="NCBI Taxonomy" id="13658"/>
    <lineage>
        <taxon>Eukaryota</taxon>
        <taxon>Metazoa</taxon>
        <taxon>Ecdysozoa</taxon>
        <taxon>Nematoda</taxon>
        <taxon>Enoplea</taxon>
        <taxon>Dorylaimia</taxon>
        <taxon>Mermithida</taxon>
        <taxon>Mermithoidea</taxon>
        <taxon>Mermithidae</taxon>
        <taxon>Romanomermis</taxon>
    </lineage>
</organism>
<dbReference type="WBParaSite" id="nRc.2.0.1.t22177-RA">
    <property type="protein sequence ID" value="nRc.2.0.1.t22177-RA"/>
    <property type="gene ID" value="nRc.2.0.1.g22177"/>
</dbReference>
<accession>A0A915J6T3</accession>
<reference evidence="3" key="1">
    <citation type="submission" date="2022-11" db="UniProtKB">
        <authorList>
            <consortium name="WormBaseParasite"/>
        </authorList>
    </citation>
    <scope>IDENTIFICATION</scope>
</reference>
<evidence type="ECO:0000256" key="1">
    <source>
        <dbReference type="SAM" id="Phobius"/>
    </source>
</evidence>
<keyword evidence="1" id="KW-0812">Transmembrane</keyword>
<proteinExistence type="predicted"/>
<name>A0A915J6T3_ROMCU</name>
<dbReference type="Proteomes" id="UP000887565">
    <property type="component" value="Unplaced"/>
</dbReference>
<keyword evidence="1" id="KW-0472">Membrane</keyword>
<keyword evidence="1" id="KW-1133">Transmembrane helix</keyword>
<evidence type="ECO:0000313" key="2">
    <source>
        <dbReference type="Proteomes" id="UP000887565"/>
    </source>
</evidence>
<keyword evidence="2" id="KW-1185">Reference proteome</keyword>
<sequence length="94" mass="10686">MMRRTSAHVPTCATIQLRLETYPMMLLTGTILLFHVIASVTYFSPFSVRSENVVKENIVKKVFQKMLLKMCWSPMLKGFQGGIRAVPPLANVRD</sequence>
<evidence type="ECO:0000313" key="3">
    <source>
        <dbReference type="WBParaSite" id="nRc.2.0.1.t22177-RA"/>
    </source>
</evidence>
<protein>
    <submittedName>
        <fullName evidence="3">Transmembrane protein</fullName>
    </submittedName>
</protein>
<dbReference type="AlphaFoldDB" id="A0A915J6T3"/>
<feature type="transmembrane region" description="Helical" evidence="1">
    <location>
        <begin position="21"/>
        <end position="43"/>
    </location>
</feature>